<protein>
    <submittedName>
        <fullName evidence="3">Resolvase</fullName>
    </submittedName>
</protein>
<dbReference type="InterPro" id="IPR006119">
    <property type="entry name" value="Resolv_N"/>
</dbReference>
<sequence>MRRTKPVAAPMVARVYLRVSTDAQDLERQEA</sequence>
<dbReference type="PROSITE" id="PS51736">
    <property type="entry name" value="RECOMBINASES_3"/>
    <property type="match status" value="1"/>
</dbReference>
<dbReference type="PROSITE" id="PS00397">
    <property type="entry name" value="RECOMBINASES_1"/>
    <property type="match status" value="1"/>
</dbReference>
<reference evidence="3 4" key="1">
    <citation type="submission" date="2017-12" db="EMBL/GenBank/DDBJ databases">
        <title>Rapid rising of carbapenem-resistant Enterobacteriaceae(CRE) and emergence of colistin resistance genemcr-1 in CRE in the hospital of Henan, China.</title>
        <authorList>
            <person name="Sun Q."/>
            <person name="Zhang R."/>
            <person name="Li Y."/>
            <person name="Shen Y."/>
            <person name="Zhang Y."/>
            <person name="Yang J."/>
            <person name="Shu L."/>
            <person name="Zhou H."/>
            <person name="Wang Y."/>
            <person name="Wang B."/>
            <person name="Shen Z."/>
        </authorList>
    </citation>
    <scope>NUCLEOTIDE SEQUENCE [LARGE SCALE GENOMIC DNA]</scope>
    <source>
        <strain evidence="3 4">3512</strain>
    </source>
</reference>
<proteinExistence type="predicted"/>
<feature type="active site" description="O-(5'-phospho-DNA)-serine intermediate" evidence="1">
    <location>
        <position position="20"/>
    </location>
</feature>
<dbReference type="GO" id="GO:0003677">
    <property type="term" value="F:DNA binding"/>
    <property type="evidence" value="ECO:0007669"/>
    <property type="project" value="InterPro"/>
</dbReference>
<dbReference type="InterPro" id="IPR006118">
    <property type="entry name" value="Recombinase_CS"/>
</dbReference>
<evidence type="ECO:0000259" key="2">
    <source>
        <dbReference type="PROSITE" id="PS51736"/>
    </source>
</evidence>
<dbReference type="AlphaFoldDB" id="A0AAP8HUI1"/>
<dbReference type="EMBL" id="PITP01000204">
    <property type="protein sequence ID" value="PKD79404.1"/>
    <property type="molecule type" value="Genomic_DNA"/>
</dbReference>
<accession>A0AAP8HUI1</accession>
<dbReference type="Proteomes" id="UP000233549">
    <property type="component" value="Unassembled WGS sequence"/>
</dbReference>
<organism evidence="3 4">
    <name type="scientific">Escherichia coli</name>
    <dbReference type="NCBI Taxonomy" id="562"/>
    <lineage>
        <taxon>Bacteria</taxon>
        <taxon>Pseudomonadati</taxon>
        <taxon>Pseudomonadota</taxon>
        <taxon>Gammaproteobacteria</taxon>
        <taxon>Enterobacterales</taxon>
        <taxon>Enterobacteriaceae</taxon>
        <taxon>Escherichia</taxon>
    </lineage>
</organism>
<gene>
    <name evidence="3" type="ORF">CWS33_28045</name>
</gene>
<evidence type="ECO:0000313" key="4">
    <source>
        <dbReference type="Proteomes" id="UP000233549"/>
    </source>
</evidence>
<evidence type="ECO:0000256" key="1">
    <source>
        <dbReference type="PROSITE-ProRule" id="PRU10137"/>
    </source>
</evidence>
<comment type="caution">
    <text evidence="3">The sequence shown here is derived from an EMBL/GenBank/DDBJ whole genome shotgun (WGS) entry which is preliminary data.</text>
</comment>
<name>A0AAP8HUI1_ECOLX</name>
<dbReference type="GO" id="GO:0000150">
    <property type="term" value="F:DNA strand exchange activity"/>
    <property type="evidence" value="ECO:0007669"/>
    <property type="project" value="InterPro"/>
</dbReference>
<evidence type="ECO:0000313" key="3">
    <source>
        <dbReference type="EMBL" id="PKD79404.1"/>
    </source>
</evidence>
<feature type="domain" description="Resolvase/invertase-type recombinase catalytic" evidence="2">
    <location>
        <begin position="12"/>
        <end position="31"/>
    </location>
</feature>
<feature type="non-terminal residue" evidence="3">
    <location>
        <position position="31"/>
    </location>
</feature>